<evidence type="ECO:0000256" key="6">
    <source>
        <dbReference type="ARBA" id="ARBA00022748"/>
    </source>
</evidence>
<keyword evidence="9" id="KW-0997">Cell inner membrane</keyword>
<evidence type="ECO:0000256" key="2">
    <source>
        <dbReference type="ARBA" id="ARBA00004141"/>
    </source>
</evidence>
<keyword evidence="5 9" id="KW-0812">Transmembrane</keyword>
<dbReference type="InterPro" id="IPR002541">
    <property type="entry name" value="Cyt_c_assembly"/>
</dbReference>
<feature type="transmembrane region" description="Helical" evidence="9">
    <location>
        <begin position="217"/>
        <end position="239"/>
    </location>
</feature>
<feature type="transmembrane region" description="Helical" evidence="9">
    <location>
        <begin position="113"/>
        <end position="132"/>
    </location>
</feature>
<dbReference type="InterPro" id="IPR045062">
    <property type="entry name" value="Cyt_c_biogenesis_CcsA/CcmC"/>
</dbReference>
<keyword evidence="7 9" id="KW-1133">Transmembrane helix</keyword>
<keyword evidence="8 9" id="KW-0472">Membrane</keyword>
<evidence type="ECO:0000256" key="4">
    <source>
        <dbReference type="ARBA" id="ARBA00016463"/>
    </source>
</evidence>
<evidence type="ECO:0000256" key="1">
    <source>
        <dbReference type="ARBA" id="ARBA00002442"/>
    </source>
</evidence>
<evidence type="ECO:0000256" key="7">
    <source>
        <dbReference type="ARBA" id="ARBA00022989"/>
    </source>
</evidence>
<keyword evidence="6 9" id="KW-0201">Cytochrome c-type biogenesis</keyword>
<proteinExistence type="inferred from homology"/>
<evidence type="ECO:0000256" key="9">
    <source>
        <dbReference type="RuleBase" id="RU364092"/>
    </source>
</evidence>
<evidence type="ECO:0000313" key="12">
    <source>
        <dbReference type="EMBL" id="GBQ25105.1"/>
    </source>
</evidence>
<dbReference type="PANTHER" id="PTHR30071:SF1">
    <property type="entry name" value="CYTOCHROME B_B6 PROTEIN-RELATED"/>
    <property type="match status" value="1"/>
</dbReference>
<reference evidence="12" key="1">
    <citation type="submission" date="2013-04" db="EMBL/GenBank/DDBJ databases">
        <title>The genome sequencing project of 58 acetic acid bacteria.</title>
        <authorList>
            <person name="Okamoto-Kainuma A."/>
            <person name="Ishikawa M."/>
            <person name="Umino S."/>
            <person name="Koizumi Y."/>
            <person name="Shiwa Y."/>
            <person name="Yoshikawa H."/>
            <person name="Matsutani M."/>
            <person name="Matsushita K."/>
        </authorList>
    </citation>
    <scope>NUCLEOTIDE SEQUENCE</scope>
    <source>
        <strain evidence="12">DSM 12717</strain>
    </source>
</reference>
<keyword evidence="9" id="KW-0813">Transport</keyword>
<feature type="transmembrane region" description="Helical" evidence="9">
    <location>
        <begin position="175"/>
        <end position="197"/>
    </location>
</feature>
<gene>
    <name evidence="9" type="primary">ccmC</name>
    <name evidence="12" type="ORF">AA12717_1974</name>
</gene>
<evidence type="ECO:0000256" key="5">
    <source>
        <dbReference type="ARBA" id="ARBA00022692"/>
    </source>
</evidence>
<dbReference type="PANTHER" id="PTHR30071">
    <property type="entry name" value="HEME EXPORTER PROTEIN C"/>
    <property type="match status" value="1"/>
</dbReference>
<evidence type="ECO:0000259" key="11">
    <source>
        <dbReference type="Pfam" id="PF01578"/>
    </source>
</evidence>
<dbReference type="Proteomes" id="UP001060895">
    <property type="component" value="Unassembled WGS sequence"/>
</dbReference>
<dbReference type="PRINTS" id="PR01386">
    <property type="entry name" value="CCMCBIOGNSIS"/>
</dbReference>
<accession>A0ABQ0P755</accession>
<comment type="subcellular location">
    <subcellularLocation>
        <location evidence="9">Cell inner membrane</location>
    </subcellularLocation>
    <subcellularLocation>
        <location evidence="2">Membrane</location>
        <topology evidence="2">Multi-pass membrane protein</topology>
    </subcellularLocation>
</comment>
<feature type="transmembrane region" description="Helical" evidence="9">
    <location>
        <begin position="80"/>
        <end position="101"/>
    </location>
</feature>
<evidence type="ECO:0000313" key="13">
    <source>
        <dbReference type="Proteomes" id="UP001060895"/>
    </source>
</evidence>
<evidence type="ECO:0000256" key="3">
    <source>
        <dbReference type="ARBA" id="ARBA00005840"/>
    </source>
</evidence>
<name>A0ABQ0P755_9PROT</name>
<sequence>MGENETVLNATPSLAARTGNFLHRYANPGRFLRLGARLQPWLTWPAIVLSVAGIVWGLFLSPADWQQGDSVRIMYVHVPAAWLASSGYMGLAVCSLLSLVWRHPLADLAAVEIGPVGASVTAICLATGSLWGKPMWGTWWVWDARLTSVLVLFFLYLGHIALIRAFDEPQRGYRAAAILGLAGAVDLPIIKFSVQWWNTLHQPDSITLTAAPTMSTAMLWPLLVCTLGFTLGFAAILVARLRAAVMESRVRTALAMRRADPHDATREPDREPDRDLGGAVA</sequence>
<feature type="transmembrane region" description="Helical" evidence="9">
    <location>
        <begin position="144"/>
        <end position="163"/>
    </location>
</feature>
<dbReference type="NCBIfam" id="TIGR01191">
    <property type="entry name" value="ccmC"/>
    <property type="match status" value="1"/>
</dbReference>
<protein>
    <recommendedName>
        <fullName evidence="4 9">Heme exporter protein C</fullName>
    </recommendedName>
    <alternativeName>
        <fullName evidence="9">Cytochrome c-type biogenesis protein</fullName>
    </alternativeName>
</protein>
<feature type="domain" description="Cytochrome c assembly protein" evidence="11">
    <location>
        <begin position="30"/>
        <end position="201"/>
    </location>
</feature>
<feature type="transmembrane region" description="Helical" evidence="9">
    <location>
        <begin position="41"/>
        <end position="60"/>
    </location>
</feature>
<comment type="caution">
    <text evidence="12">The sequence shown here is derived from an EMBL/GenBank/DDBJ whole genome shotgun (WGS) entry which is preliminary data.</text>
</comment>
<comment type="similarity">
    <text evidence="3 9">Belongs to the CcmC/CycZ/HelC family.</text>
</comment>
<dbReference type="Pfam" id="PF01578">
    <property type="entry name" value="Cytochrom_C_asm"/>
    <property type="match status" value="1"/>
</dbReference>
<evidence type="ECO:0000256" key="10">
    <source>
        <dbReference type="SAM" id="MobiDB-lite"/>
    </source>
</evidence>
<keyword evidence="13" id="KW-1185">Reference proteome</keyword>
<feature type="region of interest" description="Disordered" evidence="10">
    <location>
        <begin position="257"/>
        <end position="281"/>
    </location>
</feature>
<comment type="function">
    <text evidence="1 9">Required for the export of heme to the periplasm for the biogenesis of c-type cytochromes.</text>
</comment>
<dbReference type="EMBL" id="BAQP01000127">
    <property type="protein sequence ID" value="GBQ25105.1"/>
    <property type="molecule type" value="Genomic_DNA"/>
</dbReference>
<dbReference type="InterPro" id="IPR003557">
    <property type="entry name" value="Cyt_c_biogenesis_CcmC"/>
</dbReference>
<evidence type="ECO:0000256" key="8">
    <source>
        <dbReference type="ARBA" id="ARBA00023136"/>
    </source>
</evidence>
<dbReference type="RefSeq" id="WP_373320228.1">
    <property type="nucleotide sequence ID" value="NZ_BAQP01000127.1"/>
</dbReference>
<keyword evidence="9" id="KW-1003">Cell membrane</keyword>
<organism evidence="12 13">
    <name type="scientific">Gluconacetobacter sacchari DSM 12717</name>
    <dbReference type="NCBI Taxonomy" id="1307940"/>
    <lineage>
        <taxon>Bacteria</taxon>
        <taxon>Pseudomonadati</taxon>
        <taxon>Pseudomonadota</taxon>
        <taxon>Alphaproteobacteria</taxon>
        <taxon>Acetobacterales</taxon>
        <taxon>Acetobacteraceae</taxon>
        <taxon>Gluconacetobacter</taxon>
    </lineage>
</organism>